<protein>
    <recommendedName>
        <fullName evidence="4">DUF5667 domain-containing protein</fullName>
    </recommendedName>
</protein>
<reference evidence="2 3" key="1">
    <citation type="journal article" date="2016" name="Nat. Commun.">
        <title>Thousands of microbial genomes shed light on interconnected biogeochemical processes in an aquifer system.</title>
        <authorList>
            <person name="Anantharaman K."/>
            <person name="Brown C.T."/>
            <person name="Hug L.A."/>
            <person name="Sharon I."/>
            <person name="Castelle C.J."/>
            <person name="Probst A.J."/>
            <person name="Thomas B.C."/>
            <person name="Singh A."/>
            <person name="Wilkins M.J."/>
            <person name="Karaoz U."/>
            <person name="Brodie E.L."/>
            <person name="Williams K.H."/>
            <person name="Hubbard S.S."/>
            <person name="Banfield J.F."/>
        </authorList>
    </citation>
    <scope>NUCLEOTIDE SEQUENCE [LARGE SCALE GENOMIC DNA]</scope>
</reference>
<dbReference type="AlphaFoldDB" id="A0A1F6DI27"/>
<dbReference type="Proteomes" id="UP000176377">
    <property type="component" value="Unassembled WGS sequence"/>
</dbReference>
<sequence length="128" mass="14441">MYAVALGAMLCLACTPASAFELDDVEVLSINNDIARVFLTDDADAICDKREEPSICRLEFDLADQRFNLARRLLIMAAIAHQGEQRKKWLAKALAHHDEGWRLYKLVYEENTREGDALAHQAATEPPR</sequence>
<organism evidence="2 3">
    <name type="scientific">Candidatus Kaiserbacteria bacterium RIFCSPHIGHO2_01_FULL_56_24</name>
    <dbReference type="NCBI Taxonomy" id="1798487"/>
    <lineage>
        <taxon>Bacteria</taxon>
        <taxon>Candidatus Kaiseribacteriota</taxon>
    </lineage>
</organism>
<name>A0A1F6DI27_9BACT</name>
<evidence type="ECO:0000313" key="3">
    <source>
        <dbReference type="Proteomes" id="UP000176377"/>
    </source>
</evidence>
<dbReference type="EMBL" id="MFLA01000004">
    <property type="protein sequence ID" value="OGG60662.1"/>
    <property type="molecule type" value="Genomic_DNA"/>
</dbReference>
<comment type="caution">
    <text evidence="2">The sequence shown here is derived from an EMBL/GenBank/DDBJ whole genome shotgun (WGS) entry which is preliminary data.</text>
</comment>
<evidence type="ECO:0000313" key="2">
    <source>
        <dbReference type="EMBL" id="OGG60662.1"/>
    </source>
</evidence>
<evidence type="ECO:0000256" key="1">
    <source>
        <dbReference type="SAM" id="SignalP"/>
    </source>
</evidence>
<feature type="signal peptide" evidence="1">
    <location>
        <begin position="1"/>
        <end position="19"/>
    </location>
</feature>
<accession>A0A1F6DI27</accession>
<proteinExistence type="predicted"/>
<keyword evidence="1" id="KW-0732">Signal</keyword>
<feature type="chain" id="PRO_5009523918" description="DUF5667 domain-containing protein" evidence="1">
    <location>
        <begin position="20"/>
        <end position="128"/>
    </location>
</feature>
<gene>
    <name evidence="2" type="ORF">A2765_03760</name>
</gene>
<evidence type="ECO:0008006" key="4">
    <source>
        <dbReference type="Google" id="ProtNLM"/>
    </source>
</evidence>